<feature type="region of interest" description="Disordered" evidence="4">
    <location>
        <begin position="572"/>
        <end position="596"/>
    </location>
</feature>
<feature type="region of interest" description="Disordered" evidence="4">
    <location>
        <begin position="875"/>
        <end position="981"/>
    </location>
</feature>
<feature type="repeat" description="ANK" evidence="3">
    <location>
        <begin position="37"/>
        <end position="69"/>
    </location>
</feature>
<dbReference type="PANTHER" id="PTHR24171">
    <property type="entry name" value="ANKYRIN REPEAT DOMAIN-CONTAINING PROTEIN 39-RELATED"/>
    <property type="match status" value="1"/>
</dbReference>
<keyword evidence="5" id="KW-0812">Transmembrane</keyword>
<evidence type="ECO:0000256" key="4">
    <source>
        <dbReference type="SAM" id="MobiDB-lite"/>
    </source>
</evidence>
<dbReference type="PROSITE" id="PS50297">
    <property type="entry name" value="ANK_REP_REGION"/>
    <property type="match status" value="4"/>
</dbReference>
<dbReference type="InterPro" id="IPR002110">
    <property type="entry name" value="Ankyrin_rpt"/>
</dbReference>
<dbReference type="Proteomes" id="UP000041254">
    <property type="component" value="Unassembled WGS sequence"/>
</dbReference>
<dbReference type="EMBL" id="CDMY01000471">
    <property type="protein sequence ID" value="CEM15828.1"/>
    <property type="molecule type" value="Genomic_DNA"/>
</dbReference>
<dbReference type="SMART" id="SM00248">
    <property type="entry name" value="ANK"/>
    <property type="match status" value="5"/>
</dbReference>
<dbReference type="VEuPathDB" id="CryptoDB:Vbra_15867"/>
<gene>
    <name evidence="6" type="ORF">Vbra_15867</name>
</gene>
<feature type="compositionally biased region" description="Polar residues" evidence="4">
    <location>
        <begin position="263"/>
        <end position="276"/>
    </location>
</feature>
<feature type="transmembrane region" description="Helical" evidence="5">
    <location>
        <begin position="1114"/>
        <end position="1138"/>
    </location>
</feature>
<dbReference type="Gene3D" id="1.25.40.20">
    <property type="entry name" value="Ankyrin repeat-containing domain"/>
    <property type="match status" value="2"/>
</dbReference>
<dbReference type="InParanoid" id="A0A0G4FP97"/>
<evidence type="ECO:0000256" key="1">
    <source>
        <dbReference type="ARBA" id="ARBA00022737"/>
    </source>
</evidence>
<dbReference type="OrthoDB" id="10264606at2759"/>
<feature type="transmembrane region" description="Helical" evidence="5">
    <location>
        <begin position="323"/>
        <end position="347"/>
    </location>
</feature>
<dbReference type="InterPro" id="IPR036770">
    <property type="entry name" value="Ankyrin_rpt-contain_sf"/>
</dbReference>
<feature type="region of interest" description="Disordered" evidence="4">
    <location>
        <begin position="840"/>
        <end position="863"/>
    </location>
</feature>
<feature type="region of interest" description="Disordered" evidence="4">
    <location>
        <begin position="259"/>
        <end position="291"/>
    </location>
</feature>
<keyword evidence="7" id="KW-1185">Reference proteome</keyword>
<feature type="repeat" description="ANK" evidence="3">
    <location>
        <begin position="70"/>
        <end position="106"/>
    </location>
</feature>
<name>A0A0G4FP97_VITBC</name>
<dbReference type="Pfam" id="PF12796">
    <property type="entry name" value="Ank_2"/>
    <property type="match status" value="2"/>
</dbReference>
<feature type="compositionally biased region" description="Basic and acidic residues" evidence="4">
    <location>
        <begin position="968"/>
        <end position="981"/>
    </location>
</feature>
<feature type="compositionally biased region" description="Basic residues" evidence="4">
    <location>
        <begin position="913"/>
        <end position="932"/>
    </location>
</feature>
<feature type="compositionally biased region" description="Basic and acidic residues" evidence="4">
    <location>
        <begin position="949"/>
        <end position="960"/>
    </location>
</feature>
<dbReference type="SUPFAM" id="SSF48403">
    <property type="entry name" value="Ankyrin repeat"/>
    <property type="match status" value="1"/>
</dbReference>
<keyword evidence="1" id="KW-0677">Repeat</keyword>
<dbReference type="GO" id="GO:0085020">
    <property type="term" value="P:protein K6-linked ubiquitination"/>
    <property type="evidence" value="ECO:0007669"/>
    <property type="project" value="TreeGrafter"/>
</dbReference>
<proteinExistence type="predicted"/>
<evidence type="ECO:0000313" key="6">
    <source>
        <dbReference type="EMBL" id="CEM15828.1"/>
    </source>
</evidence>
<feature type="transmembrane region" description="Helical" evidence="5">
    <location>
        <begin position="444"/>
        <end position="473"/>
    </location>
</feature>
<feature type="transmembrane region" description="Helical" evidence="5">
    <location>
        <begin position="367"/>
        <end position="391"/>
    </location>
</feature>
<dbReference type="Pfam" id="PF00023">
    <property type="entry name" value="Ank"/>
    <property type="match status" value="1"/>
</dbReference>
<dbReference type="PROSITE" id="PS50088">
    <property type="entry name" value="ANK_REPEAT"/>
    <property type="match status" value="5"/>
</dbReference>
<dbReference type="STRING" id="1169540.A0A0G4FP97"/>
<sequence>MSVTEVLCRSAELGDSQRITELLDDDVNPNFFSSRRLNRAALHLAAANGHADIVLMLLQAGASVDAIDRYGCTPLMAAATGFCPTRSVSCLRALLEHGADVSAVDSHGNTALHLACGNGCVSSVEILLEEAQPEWPGWGLLSPLHFAADAGCDAIVVMLLERGCDPNSVDACGMRPLHWAARGGHAGTCLTLMQKGADPTAQDFRSLTPADLALICRHFFVASIVEDFGRRKKKAALTQAAPEAPAAPSPAVALPPPPCTMPETQAHQNRPASFTARTEDRRSMPTSQLSTRPPFVPPLVLPVREGDVRIDMKKERKERPPPLGGWSCLCGGVLGLLAVVARLAFLWAEIGGRISYVGMNQCWVAGLARVGVTGTLGVPLLIFFVASLSAWCNLGARVTSSLCSLCGRCVKQDAPLTEIVVISHDTDREAEDPHRLQQSSTSCILRVLACPLVVIVVPTTYLLMILTTIFGVFGTKLNAVIPCAANTYLRLLFGAAGDEKADISARQNDTEDHQQSVDVDGAHVSLKLPPSLPSVNRPAAIGCVTMSTADSLILPPAPLQDKEVTPIKEEDDLNIDCPDSSPISRRVFPTSPPRPPMLSPTPHVNAYPLGNASPSSWASSLRTRFSFLPPVSPSNPPAGQPASQRLLSRLMALWGGNGQQNDKRAKHGADGNGRKPWLVFRYVLWQHRGSQLQSREREMRKRTEESDLDEGPVLPVAAKRLPMLQRLDDKKKREERIFEWFLSSLKHKQAVYRESLKGKNKGEPDSASAFPLCSALEWMIEQSDDLREDAFVIWRREFHKNCHFLDSNMGSDSAWCPLDIQHDTHSVIPPSLSQLLDGAVDTSSPRCAMPVSPSSFGWSTDRSNEDMIVPMGAEDLLRDGGDEPRKEEKKEQSSSSTAPKSPPLPPLVYLLPPRHHRTSSSKSGARRTKRGVKMGFFKRLPPPLGPSPTKDKKQQKDKQDAPVIEEAAESHHQGEEAKTQAEVEHIGVEQQYEGQTASRVSSSASSSPFGVSFAFVVSLLDALGGSLPFLVFALANEVLIHFHPSHPLPHPFNAGAHMDGCPSLIASLLPLWQHPISILSLAEKAIRGWVHVLMSVGGGEGEGEGSVADGHREWVLVPLCLSAVHGVVVLGWLAVWMLRRWCVKGKRGTR</sequence>
<keyword evidence="5" id="KW-0472">Membrane</keyword>
<feature type="compositionally biased region" description="Polar residues" evidence="4">
    <location>
        <begin position="852"/>
        <end position="861"/>
    </location>
</feature>
<evidence type="ECO:0000313" key="7">
    <source>
        <dbReference type="Proteomes" id="UP000041254"/>
    </source>
</evidence>
<protein>
    <submittedName>
        <fullName evidence="6">Uncharacterized protein</fullName>
    </submittedName>
</protein>
<dbReference type="PRINTS" id="PR01415">
    <property type="entry name" value="ANKYRIN"/>
</dbReference>
<dbReference type="PANTHER" id="PTHR24171:SF8">
    <property type="entry name" value="BRCA1-ASSOCIATED RING DOMAIN PROTEIN 1"/>
    <property type="match status" value="1"/>
</dbReference>
<dbReference type="AlphaFoldDB" id="A0A0G4FP97"/>
<keyword evidence="2 3" id="KW-0040">ANK repeat</keyword>
<feature type="compositionally biased region" description="Basic and acidic residues" evidence="4">
    <location>
        <begin position="875"/>
        <end position="892"/>
    </location>
</feature>
<feature type="repeat" description="ANK" evidence="3">
    <location>
        <begin position="107"/>
        <end position="129"/>
    </location>
</feature>
<keyword evidence="5" id="KW-1133">Transmembrane helix</keyword>
<evidence type="ECO:0000256" key="3">
    <source>
        <dbReference type="PROSITE-ProRule" id="PRU00023"/>
    </source>
</evidence>
<evidence type="ECO:0000256" key="2">
    <source>
        <dbReference type="ARBA" id="ARBA00023043"/>
    </source>
</evidence>
<feature type="repeat" description="ANK" evidence="3">
    <location>
        <begin position="139"/>
        <end position="171"/>
    </location>
</feature>
<reference evidence="6 7" key="1">
    <citation type="submission" date="2014-11" db="EMBL/GenBank/DDBJ databases">
        <authorList>
            <person name="Zhu J."/>
            <person name="Qi W."/>
            <person name="Song R."/>
        </authorList>
    </citation>
    <scope>NUCLEOTIDE SEQUENCE [LARGE SCALE GENOMIC DNA]</scope>
</reference>
<feature type="repeat" description="ANK" evidence="3">
    <location>
        <begin position="172"/>
        <end position="204"/>
    </location>
</feature>
<evidence type="ECO:0000256" key="5">
    <source>
        <dbReference type="SAM" id="Phobius"/>
    </source>
</evidence>
<dbReference type="GO" id="GO:0004842">
    <property type="term" value="F:ubiquitin-protein transferase activity"/>
    <property type="evidence" value="ECO:0007669"/>
    <property type="project" value="TreeGrafter"/>
</dbReference>
<organism evidence="6 7">
    <name type="scientific">Vitrella brassicaformis (strain CCMP3155)</name>
    <dbReference type="NCBI Taxonomy" id="1169540"/>
    <lineage>
        <taxon>Eukaryota</taxon>
        <taxon>Sar</taxon>
        <taxon>Alveolata</taxon>
        <taxon>Colpodellida</taxon>
        <taxon>Vitrellaceae</taxon>
        <taxon>Vitrella</taxon>
    </lineage>
</organism>
<accession>A0A0G4FP97</accession>